<comment type="caution">
    <text evidence="1">The sequence shown here is derived from an EMBL/GenBank/DDBJ whole genome shotgun (WGS) entry which is preliminary data.</text>
</comment>
<dbReference type="EMBL" id="JACCKX010000001">
    <property type="protein sequence ID" value="NZA01817.1"/>
    <property type="molecule type" value="Genomic_DNA"/>
</dbReference>
<dbReference type="SUPFAM" id="SSF52743">
    <property type="entry name" value="Subtilisin-like"/>
    <property type="match status" value="1"/>
</dbReference>
<dbReference type="GO" id="GO:0004252">
    <property type="term" value="F:serine-type endopeptidase activity"/>
    <property type="evidence" value="ECO:0007669"/>
    <property type="project" value="InterPro"/>
</dbReference>
<reference evidence="1 2" key="1">
    <citation type="submission" date="2020-07" db="EMBL/GenBank/DDBJ databases">
        <authorList>
            <person name="Maaloum M."/>
        </authorList>
    </citation>
    <scope>NUCLEOTIDE SEQUENCE [LARGE SCALE GENOMIC DNA]</scope>
    <source>
        <strain evidence="1 2">GCS-AN-3</strain>
    </source>
</reference>
<gene>
    <name evidence="1" type="ORF">H0I39_08750</name>
</gene>
<dbReference type="Gene3D" id="3.40.50.200">
    <property type="entry name" value="Peptidase S8/S53 domain"/>
    <property type="match status" value="2"/>
</dbReference>
<proteinExistence type="predicted"/>
<dbReference type="Proteomes" id="UP000589716">
    <property type="component" value="Unassembled WGS sequence"/>
</dbReference>
<name>A0A853IW16_9BURK</name>
<dbReference type="AlphaFoldDB" id="A0A853IW16"/>
<keyword evidence="2" id="KW-1185">Reference proteome</keyword>
<dbReference type="RefSeq" id="WP_180550227.1">
    <property type="nucleotide sequence ID" value="NZ_JACCKX010000001.1"/>
</dbReference>
<evidence type="ECO:0000313" key="1">
    <source>
        <dbReference type="EMBL" id="NZA01817.1"/>
    </source>
</evidence>
<sequence>MPNELLALNPTPAALGRATALGATEVETVAAGALGLRVVRLRLPARLSVQNALAQLVTTDPGVFERHHRYTLQQAKAATPAADRCEGPACTMPGRLAGLIDWPADARQCGRGQVVGMVDTPVQASHPALAGAELRAEGFHDADRTAAPADHGTAVAALLVGRADDAFAGLLPRARLFTAAPFHQPAQGEPIADASALVKSLDWLAAAAGNGGPNAAPAYPAAFERVLGVTAIDAKRQVYRRAQRGAHIDFALPGVEVWTAGLDGQGRRRSGTSYAVPFMVAFVSQSLAQRSIGRDELLQGRAGPVLDLGAPGHDPIFGWGQPRFEGKC</sequence>
<evidence type="ECO:0008006" key="3">
    <source>
        <dbReference type="Google" id="ProtNLM"/>
    </source>
</evidence>
<evidence type="ECO:0000313" key="2">
    <source>
        <dbReference type="Proteomes" id="UP000589716"/>
    </source>
</evidence>
<accession>A0A853IW16</accession>
<protein>
    <recommendedName>
        <fullName evidence="3">Peptidase S8/S53 domain-containing protein</fullName>
    </recommendedName>
</protein>
<dbReference type="InterPro" id="IPR036852">
    <property type="entry name" value="Peptidase_S8/S53_dom_sf"/>
</dbReference>
<organism evidence="1 2">
    <name type="scientific">Ottowia beijingensis</name>
    <dbReference type="NCBI Taxonomy" id="1207057"/>
    <lineage>
        <taxon>Bacteria</taxon>
        <taxon>Pseudomonadati</taxon>
        <taxon>Pseudomonadota</taxon>
        <taxon>Betaproteobacteria</taxon>
        <taxon>Burkholderiales</taxon>
        <taxon>Comamonadaceae</taxon>
        <taxon>Ottowia</taxon>
    </lineage>
</organism>
<dbReference type="GO" id="GO:0006508">
    <property type="term" value="P:proteolysis"/>
    <property type="evidence" value="ECO:0007669"/>
    <property type="project" value="InterPro"/>
</dbReference>